<evidence type="ECO:0000313" key="2">
    <source>
        <dbReference type="Proteomes" id="UP000008022"/>
    </source>
</evidence>
<dbReference type="Proteomes" id="UP000008022">
    <property type="component" value="Unassembled WGS sequence"/>
</dbReference>
<reference evidence="1" key="2">
    <citation type="submission" date="2015-06" db="UniProtKB">
        <authorList>
            <consortium name="EnsemblPlants"/>
        </authorList>
    </citation>
    <scope>IDENTIFICATION</scope>
</reference>
<dbReference type="HOGENOM" id="CLU_2188261_0_0_1"/>
<proteinExistence type="predicted"/>
<dbReference type="EnsemblPlants" id="ORUFI12G20610.1">
    <property type="protein sequence ID" value="ORUFI12G20610.1"/>
    <property type="gene ID" value="ORUFI12G20610"/>
</dbReference>
<protein>
    <submittedName>
        <fullName evidence="1">Uncharacterized protein</fullName>
    </submittedName>
</protein>
<evidence type="ECO:0000313" key="1">
    <source>
        <dbReference type="EnsemblPlants" id="ORUFI12G20610.1"/>
    </source>
</evidence>
<sequence>MWYGNLAFSSSALPFPARLVGLTGIDDPYKFLLLVLLEDQYPRILRMSSGVSGCAVASGRWRWRRLRRVLLLLKVLGRGELVEAHPLQARALLTIGGGGWRWSTARQRA</sequence>
<organism evidence="1 2">
    <name type="scientific">Oryza rufipogon</name>
    <name type="common">Brownbeard rice</name>
    <name type="synonym">Asian wild rice</name>
    <dbReference type="NCBI Taxonomy" id="4529"/>
    <lineage>
        <taxon>Eukaryota</taxon>
        <taxon>Viridiplantae</taxon>
        <taxon>Streptophyta</taxon>
        <taxon>Embryophyta</taxon>
        <taxon>Tracheophyta</taxon>
        <taxon>Spermatophyta</taxon>
        <taxon>Magnoliopsida</taxon>
        <taxon>Liliopsida</taxon>
        <taxon>Poales</taxon>
        <taxon>Poaceae</taxon>
        <taxon>BOP clade</taxon>
        <taxon>Oryzoideae</taxon>
        <taxon>Oryzeae</taxon>
        <taxon>Oryzinae</taxon>
        <taxon>Oryza</taxon>
    </lineage>
</organism>
<keyword evidence="2" id="KW-1185">Reference proteome</keyword>
<dbReference type="AlphaFoldDB" id="A0A0E0RJV3"/>
<name>A0A0E0RJV3_ORYRU</name>
<reference evidence="2" key="1">
    <citation type="submission" date="2013-06" db="EMBL/GenBank/DDBJ databases">
        <authorList>
            <person name="Zhao Q."/>
        </authorList>
    </citation>
    <scope>NUCLEOTIDE SEQUENCE</scope>
    <source>
        <strain evidence="2">cv. W1943</strain>
    </source>
</reference>
<accession>A0A0E0RJV3</accession>
<dbReference type="Gramene" id="ORUFI12G20610.1">
    <property type="protein sequence ID" value="ORUFI12G20610.1"/>
    <property type="gene ID" value="ORUFI12G20610"/>
</dbReference>